<dbReference type="PANTHER" id="PTHR48111">
    <property type="entry name" value="REGULATOR OF RPOS"/>
    <property type="match status" value="1"/>
</dbReference>
<dbReference type="InterPro" id="IPR001789">
    <property type="entry name" value="Sig_transdc_resp-reg_receiver"/>
</dbReference>
<dbReference type="PANTHER" id="PTHR48111:SF21">
    <property type="entry name" value="DNA-BINDING DUAL MASTER TRANSCRIPTIONAL REGULATOR RPAA"/>
    <property type="match status" value="1"/>
</dbReference>
<dbReference type="SUPFAM" id="SSF52172">
    <property type="entry name" value="CheY-like"/>
    <property type="match status" value="1"/>
</dbReference>
<keyword evidence="9" id="KW-1185">Reference proteome</keyword>
<organism evidence="8 9">
    <name type="scientific">Caminibacter pacificus</name>
    <dbReference type="NCBI Taxonomy" id="1424653"/>
    <lineage>
        <taxon>Bacteria</taxon>
        <taxon>Pseudomonadati</taxon>
        <taxon>Campylobacterota</taxon>
        <taxon>Epsilonproteobacteria</taxon>
        <taxon>Nautiliales</taxon>
        <taxon>Nautiliaceae</taxon>
        <taxon>Caminibacter</taxon>
    </lineage>
</organism>
<dbReference type="EMBL" id="CP027432">
    <property type="protein sequence ID" value="QCI28116.1"/>
    <property type="molecule type" value="Genomic_DNA"/>
</dbReference>
<evidence type="ECO:0000256" key="2">
    <source>
        <dbReference type="ARBA" id="ARBA00023012"/>
    </source>
</evidence>
<evidence type="ECO:0000313" key="9">
    <source>
        <dbReference type="Proteomes" id="UP000298805"/>
    </source>
</evidence>
<evidence type="ECO:0000256" key="1">
    <source>
        <dbReference type="ARBA" id="ARBA00022553"/>
    </source>
</evidence>
<keyword evidence="4" id="KW-0238">DNA-binding</keyword>
<evidence type="ECO:0000313" key="8">
    <source>
        <dbReference type="EMBL" id="QCI28116.1"/>
    </source>
</evidence>
<keyword evidence="5" id="KW-0804">Transcription</keyword>
<dbReference type="CDD" id="cd17574">
    <property type="entry name" value="REC_OmpR"/>
    <property type="match status" value="1"/>
</dbReference>
<keyword evidence="2" id="KW-0902">Two-component regulatory system</keyword>
<dbReference type="InterPro" id="IPR039420">
    <property type="entry name" value="WalR-like"/>
</dbReference>
<dbReference type="Proteomes" id="UP000298805">
    <property type="component" value="Chromosome"/>
</dbReference>
<dbReference type="InterPro" id="IPR011006">
    <property type="entry name" value="CheY-like_superfamily"/>
</dbReference>
<dbReference type="PROSITE" id="PS50110">
    <property type="entry name" value="RESPONSE_REGULATORY"/>
    <property type="match status" value="1"/>
</dbReference>
<dbReference type="Gene3D" id="3.40.50.2300">
    <property type="match status" value="1"/>
</dbReference>
<proteinExistence type="predicted"/>
<keyword evidence="3" id="KW-0805">Transcription regulation</keyword>
<evidence type="ECO:0000256" key="3">
    <source>
        <dbReference type="ARBA" id="ARBA00023015"/>
    </source>
</evidence>
<evidence type="ECO:0000256" key="6">
    <source>
        <dbReference type="PROSITE-ProRule" id="PRU00169"/>
    </source>
</evidence>
<evidence type="ECO:0000256" key="4">
    <source>
        <dbReference type="ARBA" id="ARBA00023125"/>
    </source>
</evidence>
<dbReference type="SMART" id="SM00448">
    <property type="entry name" value="REC"/>
    <property type="match status" value="1"/>
</dbReference>
<name>A0ABX5TI09_9BACT</name>
<protein>
    <submittedName>
        <fullName evidence="8">Response regulator</fullName>
    </submittedName>
</protein>
<reference evidence="8" key="1">
    <citation type="submission" date="2019-06" db="EMBL/GenBank/DDBJ databases">
        <title>A comparative analysis of the Nautiliaceae.</title>
        <authorList>
            <person name="Grosche A."/>
            <person name="Smedile F."/>
            <person name="Vetriani C."/>
        </authorList>
    </citation>
    <scope>NUCLEOTIDE SEQUENCE</scope>
    <source>
        <strain evidence="8">TB6</strain>
    </source>
</reference>
<feature type="modified residue" description="4-aspartylphosphate" evidence="6">
    <location>
        <position position="54"/>
    </location>
</feature>
<gene>
    <name evidence="8" type="ORF">C6V80_03845</name>
</gene>
<keyword evidence="1 6" id="KW-0597">Phosphoprotein</keyword>
<sequence length="119" mass="13334">MVNRKILVVEDEKLLNDTISTFLTYSDYDVVSAYDGISAVEMAKQHNPDLILLDVMLPCMLGYDVAKAIRKFSSVPILFLTSIEDKESKQKAFEAGATDYLSKSIDLSVLVEKINQILK</sequence>
<dbReference type="Pfam" id="PF00072">
    <property type="entry name" value="Response_reg"/>
    <property type="match status" value="1"/>
</dbReference>
<evidence type="ECO:0000259" key="7">
    <source>
        <dbReference type="PROSITE" id="PS50110"/>
    </source>
</evidence>
<feature type="domain" description="Response regulatory" evidence="7">
    <location>
        <begin position="5"/>
        <end position="118"/>
    </location>
</feature>
<evidence type="ECO:0000256" key="5">
    <source>
        <dbReference type="ARBA" id="ARBA00023163"/>
    </source>
</evidence>
<accession>A0ABX5TI09</accession>